<dbReference type="Proteomes" id="UP000238479">
    <property type="component" value="Chromosome 6"/>
</dbReference>
<evidence type="ECO:0000313" key="3">
    <source>
        <dbReference type="Proteomes" id="UP000238479"/>
    </source>
</evidence>
<sequence length="58" mass="7014">MMYFTLLQPCQRIPTILYYKKMLLMAYIIENSISRIIQPLIALFLTSIFSLFLQFQYK</sequence>
<feature type="transmembrane region" description="Helical" evidence="1">
    <location>
        <begin position="36"/>
        <end position="55"/>
    </location>
</feature>
<proteinExistence type="predicted"/>
<keyword evidence="3" id="KW-1185">Reference proteome</keyword>
<keyword evidence="1" id="KW-1133">Transmembrane helix</keyword>
<keyword evidence="1" id="KW-0472">Membrane</keyword>
<reference evidence="2 3" key="1">
    <citation type="journal article" date="2018" name="Nat. Genet.">
        <title>The Rosa genome provides new insights in the design of modern roses.</title>
        <authorList>
            <person name="Bendahmane M."/>
        </authorList>
    </citation>
    <scope>NUCLEOTIDE SEQUENCE [LARGE SCALE GENOMIC DNA]</scope>
    <source>
        <strain evidence="3">cv. Old Blush</strain>
    </source>
</reference>
<evidence type="ECO:0000313" key="2">
    <source>
        <dbReference type="EMBL" id="PRQ24845.1"/>
    </source>
</evidence>
<name>A0A2P6PSD6_ROSCH</name>
<gene>
    <name evidence="2" type="ORF">RchiOBHm_Chr6g0276961</name>
</gene>
<dbReference type="EMBL" id="PDCK01000044">
    <property type="protein sequence ID" value="PRQ24845.1"/>
    <property type="molecule type" value="Genomic_DNA"/>
</dbReference>
<dbReference type="Gramene" id="PRQ24845">
    <property type="protein sequence ID" value="PRQ24845"/>
    <property type="gene ID" value="RchiOBHm_Chr6g0276961"/>
</dbReference>
<dbReference type="AlphaFoldDB" id="A0A2P6PSD6"/>
<keyword evidence="1" id="KW-0812">Transmembrane</keyword>
<accession>A0A2P6PSD6</accession>
<organism evidence="2 3">
    <name type="scientific">Rosa chinensis</name>
    <name type="common">China rose</name>
    <dbReference type="NCBI Taxonomy" id="74649"/>
    <lineage>
        <taxon>Eukaryota</taxon>
        <taxon>Viridiplantae</taxon>
        <taxon>Streptophyta</taxon>
        <taxon>Embryophyta</taxon>
        <taxon>Tracheophyta</taxon>
        <taxon>Spermatophyta</taxon>
        <taxon>Magnoliopsida</taxon>
        <taxon>eudicotyledons</taxon>
        <taxon>Gunneridae</taxon>
        <taxon>Pentapetalae</taxon>
        <taxon>rosids</taxon>
        <taxon>fabids</taxon>
        <taxon>Rosales</taxon>
        <taxon>Rosaceae</taxon>
        <taxon>Rosoideae</taxon>
        <taxon>Rosoideae incertae sedis</taxon>
        <taxon>Rosa</taxon>
    </lineage>
</organism>
<evidence type="ECO:0000256" key="1">
    <source>
        <dbReference type="SAM" id="Phobius"/>
    </source>
</evidence>
<protein>
    <submittedName>
        <fullName evidence="2">Uncharacterized protein</fullName>
    </submittedName>
</protein>
<comment type="caution">
    <text evidence="2">The sequence shown here is derived from an EMBL/GenBank/DDBJ whole genome shotgun (WGS) entry which is preliminary data.</text>
</comment>